<evidence type="ECO:0000313" key="5">
    <source>
        <dbReference type="EMBL" id="CAJ1372241.1"/>
    </source>
</evidence>
<dbReference type="PROSITE" id="PS51036">
    <property type="entry name" value="ZF_A20"/>
    <property type="match status" value="1"/>
</dbReference>
<evidence type="ECO:0000256" key="1">
    <source>
        <dbReference type="ARBA" id="ARBA00022723"/>
    </source>
</evidence>
<dbReference type="Gene3D" id="1.20.5.4770">
    <property type="match status" value="1"/>
</dbReference>
<dbReference type="GO" id="GO:0003677">
    <property type="term" value="F:DNA binding"/>
    <property type="evidence" value="ECO:0007669"/>
    <property type="project" value="InterPro"/>
</dbReference>
<gene>
    <name evidence="5" type="ORF">EVOR1521_LOCUS2362</name>
</gene>
<proteinExistence type="predicted"/>
<keyword evidence="6" id="KW-1185">Reference proteome</keyword>
<keyword evidence="3" id="KW-0862">Zinc</keyword>
<sequence length="276" mass="29560">MHANQPEGRLIGVEGEQRTVEAYELLCKEYGVFMVELEDAALLIARDGTEIANAFKAGHEDGISMTVEECGSRWVRLSGPSVAHTVWEKGDRGRSRTIERARAVEKFSPAEAAGLALEAETGRAFRYVSQSRFAASFEVGFAAGILAQNLGSLDLFPGVLRPGPKKTPMAPALARRLECQLRCGALGNPQWHDLCSQCFCKYALRPALAAEALSPGLGKPTASVLGAGYEGTALRSDRRAEPRPSGVRGATGAERFLAAWSAMQAEGVVPQGQEVD</sequence>
<name>A0AA36MHY8_9DINO</name>
<dbReference type="Proteomes" id="UP001178507">
    <property type="component" value="Unassembled WGS sequence"/>
</dbReference>
<dbReference type="EMBL" id="CAUJNA010000123">
    <property type="protein sequence ID" value="CAJ1372241.1"/>
    <property type="molecule type" value="Genomic_DNA"/>
</dbReference>
<evidence type="ECO:0000313" key="6">
    <source>
        <dbReference type="Proteomes" id="UP001178507"/>
    </source>
</evidence>
<evidence type="ECO:0000259" key="4">
    <source>
        <dbReference type="PROSITE" id="PS51036"/>
    </source>
</evidence>
<evidence type="ECO:0000256" key="3">
    <source>
        <dbReference type="ARBA" id="ARBA00022833"/>
    </source>
</evidence>
<dbReference type="GO" id="GO:0008270">
    <property type="term" value="F:zinc ion binding"/>
    <property type="evidence" value="ECO:0007669"/>
    <property type="project" value="UniProtKB-KW"/>
</dbReference>
<feature type="non-terminal residue" evidence="5">
    <location>
        <position position="1"/>
    </location>
</feature>
<dbReference type="InterPro" id="IPR002653">
    <property type="entry name" value="Znf_A20"/>
</dbReference>
<dbReference type="AlphaFoldDB" id="A0AA36MHY8"/>
<comment type="caution">
    <text evidence="5">The sequence shown here is derived from an EMBL/GenBank/DDBJ whole genome shotgun (WGS) entry which is preliminary data.</text>
</comment>
<accession>A0AA36MHY8</accession>
<organism evidence="5 6">
    <name type="scientific">Effrenium voratum</name>
    <dbReference type="NCBI Taxonomy" id="2562239"/>
    <lineage>
        <taxon>Eukaryota</taxon>
        <taxon>Sar</taxon>
        <taxon>Alveolata</taxon>
        <taxon>Dinophyceae</taxon>
        <taxon>Suessiales</taxon>
        <taxon>Symbiodiniaceae</taxon>
        <taxon>Effrenium</taxon>
    </lineage>
</organism>
<reference evidence="5" key="1">
    <citation type="submission" date="2023-08" db="EMBL/GenBank/DDBJ databases">
        <authorList>
            <person name="Chen Y."/>
            <person name="Shah S."/>
            <person name="Dougan E. K."/>
            <person name="Thang M."/>
            <person name="Chan C."/>
        </authorList>
    </citation>
    <scope>NUCLEOTIDE SEQUENCE</scope>
</reference>
<protein>
    <recommendedName>
        <fullName evidence="4">A20-type domain-containing protein</fullName>
    </recommendedName>
</protein>
<keyword evidence="1" id="KW-0479">Metal-binding</keyword>
<feature type="domain" description="A20-type" evidence="4">
    <location>
        <begin position="173"/>
        <end position="207"/>
    </location>
</feature>
<evidence type="ECO:0000256" key="2">
    <source>
        <dbReference type="ARBA" id="ARBA00022771"/>
    </source>
</evidence>
<keyword evidence="2" id="KW-0863">Zinc-finger</keyword>